<dbReference type="InterPro" id="IPR054502">
    <property type="entry name" value="bHLH-TF_ACT-like_plant"/>
</dbReference>
<sequence length="405" mass="43067">MNASAQGGADPSFAVGHIGEFDYTFTDKELDDVLGFMERQQGRAPGEPYPSPPPALAPLLGTTAHLAPLQFQPHVLGQQQQQAAYGLGQGLVSGQHAGHGAGYDYGMVNFGQMVGDGDRASPFMPPEPKLETLESPRALRRTRAAWAARPDGRPLLGARSTGSGSGLGPSPPPARRDGKPHISHSTVEKQRRDRINSLIDELRELVPPQPATGEAPDLGAPGGDQRRPKHVVLADTILLVRGLQEKLHLSETRRGGPGGGSLSSANDGGEAPAELQREQMSANSHRSSESHPELPQAPDEDTAIEEGVIVEEGAEGGIFNVKVHCKDRAGLLADMVRALKQLPLEISSAAVTTTRHGMVSDVFQVRQLKGETAAPEDIRLAVEEVVFQQAGALGEKKRRAAAYDD</sequence>
<dbReference type="AlphaFoldDB" id="A0AAD9MMR9"/>
<feature type="region of interest" description="Disordered" evidence="3">
    <location>
        <begin position="205"/>
        <end position="227"/>
    </location>
</feature>
<gene>
    <name evidence="6" type="ORF">QBZ16_002469</name>
</gene>
<dbReference type="PROSITE" id="PS51671">
    <property type="entry name" value="ACT"/>
    <property type="match status" value="1"/>
</dbReference>
<protein>
    <recommendedName>
        <fullName evidence="8">BHLH domain-containing protein</fullName>
    </recommendedName>
</protein>
<evidence type="ECO:0000259" key="5">
    <source>
        <dbReference type="PROSITE" id="PS51671"/>
    </source>
</evidence>
<evidence type="ECO:0000256" key="2">
    <source>
        <dbReference type="ARBA" id="ARBA00023242"/>
    </source>
</evidence>
<evidence type="ECO:0000313" key="7">
    <source>
        <dbReference type="Proteomes" id="UP001255856"/>
    </source>
</evidence>
<reference evidence="6" key="1">
    <citation type="submission" date="2021-01" db="EMBL/GenBank/DDBJ databases">
        <authorList>
            <person name="Eckstrom K.M.E."/>
        </authorList>
    </citation>
    <scope>NUCLEOTIDE SEQUENCE</scope>
    <source>
        <strain evidence="6">UVCC 0001</strain>
    </source>
</reference>
<dbReference type="InterPro" id="IPR051358">
    <property type="entry name" value="TF_AMS/ICE1/BHLH6-like"/>
</dbReference>
<dbReference type="GO" id="GO:0043565">
    <property type="term" value="F:sequence-specific DNA binding"/>
    <property type="evidence" value="ECO:0007669"/>
    <property type="project" value="TreeGrafter"/>
</dbReference>
<evidence type="ECO:0008006" key="8">
    <source>
        <dbReference type="Google" id="ProtNLM"/>
    </source>
</evidence>
<organism evidence="6 7">
    <name type="scientific">Prototheca wickerhamii</name>
    <dbReference type="NCBI Taxonomy" id="3111"/>
    <lineage>
        <taxon>Eukaryota</taxon>
        <taxon>Viridiplantae</taxon>
        <taxon>Chlorophyta</taxon>
        <taxon>core chlorophytes</taxon>
        <taxon>Trebouxiophyceae</taxon>
        <taxon>Chlorellales</taxon>
        <taxon>Chlorellaceae</taxon>
        <taxon>Prototheca</taxon>
    </lineage>
</organism>
<dbReference type="SUPFAM" id="SSF55021">
    <property type="entry name" value="ACT-like"/>
    <property type="match status" value="1"/>
</dbReference>
<feature type="region of interest" description="Disordered" evidence="3">
    <location>
        <begin position="142"/>
        <end position="192"/>
    </location>
</feature>
<dbReference type="Gene3D" id="4.10.280.10">
    <property type="entry name" value="Helix-loop-helix DNA-binding domain"/>
    <property type="match status" value="1"/>
</dbReference>
<comment type="subcellular location">
    <subcellularLocation>
        <location evidence="1">Nucleus</location>
    </subcellularLocation>
</comment>
<keyword evidence="7" id="KW-1185">Reference proteome</keyword>
<dbReference type="GO" id="GO:0003700">
    <property type="term" value="F:DNA-binding transcription factor activity"/>
    <property type="evidence" value="ECO:0007669"/>
    <property type="project" value="TreeGrafter"/>
</dbReference>
<dbReference type="PANTHER" id="PTHR31945">
    <property type="entry name" value="TRANSCRIPTION FACTOR SCREAM2-RELATED"/>
    <property type="match status" value="1"/>
</dbReference>
<dbReference type="InterPro" id="IPR011598">
    <property type="entry name" value="bHLH_dom"/>
</dbReference>
<feature type="domain" description="BHLH" evidence="4">
    <location>
        <begin position="179"/>
        <end position="243"/>
    </location>
</feature>
<dbReference type="SUPFAM" id="SSF47459">
    <property type="entry name" value="HLH, helix-loop-helix DNA-binding domain"/>
    <property type="match status" value="1"/>
</dbReference>
<proteinExistence type="predicted"/>
<evidence type="ECO:0000256" key="1">
    <source>
        <dbReference type="ARBA" id="ARBA00004123"/>
    </source>
</evidence>
<feature type="compositionally biased region" description="Basic and acidic residues" evidence="3">
    <location>
        <begin position="174"/>
        <end position="192"/>
    </location>
</feature>
<dbReference type="SMART" id="SM00353">
    <property type="entry name" value="HLH"/>
    <property type="match status" value="1"/>
</dbReference>
<dbReference type="InterPro" id="IPR036638">
    <property type="entry name" value="HLH_DNA-bd_sf"/>
</dbReference>
<evidence type="ECO:0000259" key="4">
    <source>
        <dbReference type="PROSITE" id="PS50888"/>
    </source>
</evidence>
<dbReference type="Pfam" id="PF00010">
    <property type="entry name" value="HLH"/>
    <property type="match status" value="1"/>
</dbReference>
<dbReference type="InterPro" id="IPR045865">
    <property type="entry name" value="ACT-like_dom_sf"/>
</dbReference>
<comment type="caution">
    <text evidence="6">The sequence shown here is derived from an EMBL/GenBank/DDBJ whole genome shotgun (WGS) entry which is preliminary data.</text>
</comment>
<dbReference type="GO" id="GO:0046983">
    <property type="term" value="F:protein dimerization activity"/>
    <property type="evidence" value="ECO:0007669"/>
    <property type="project" value="InterPro"/>
</dbReference>
<feature type="region of interest" description="Disordered" evidence="3">
    <location>
        <begin position="249"/>
        <end position="301"/>
    </location>
</feature>
<dbReference type="Pfam" id="PF22754">
    <property type="entry name" value="bHLH-TF_ACT-like_plant"/>
    <property type="match status" value="1"/>
</dbReference>
<evidence type="ECO:0000313" key="6">
    <source>
        <dbReference type="EMBL" id="KAK2080073.1"/>
    </source>
</evidence>
<dbReference type="CDD" id="cd04873">
    <property type="entry name" value="ACT_UUR-ACR-like"/>
    <property type="match status" value="1"/>
</dbReference>
<evidence type="ECO:0000256" key="3">
    <source>
        <dbReference type="SAM" id="MobiDB-lite"/>
    </source>
</evidence>
<dbReference type="PROSITE" id="PS50888">
    <property type="entry name" value="BHLH"/>
    <property type="match status" value="1"/>
</dbReference>
<accession>A0AAD9MMR9</accession>
<name>A0AAD9MMR9_PROWI</name>
<dbReference type="GO" id="GO:0005634">
    <property type="term" value="C:nucleus"/>
    <property type="evidence" value="ECO:0007669"/>
    <property type="project" value="UniProtKB-SubCell"/>
</dbReference>
<dbReference type="Proteomes" id="UP001255856">
    <property type="component" value="Unassembled WGS sequence"/>
</dbReference>
<feature type="domain" description="ACT" evidence="5">
    <location>
        <begin position="320"/>
        <end position="397"/>
    </location>
</feature>
<dbReference type="EMBL" id="JASFZW010000002">
    <property type="protein sequence ID" value="KAK2080073.1"/>
    <property type="molecule type" value="Genomic_DNA"/>
</dbReference>
<dbReference type="InterPro" id="IPR002912">
    <property type="entry name" value="ACT_dom"/>
</dbReference>
<keyword evidence="2" id="KW-0539">Nucleus</keyword>
<dbReference type="PANTHER" id="PTHR31945:SF11">
    <property type="entry name" value="TRANSCRIPTION FACTOR ABORTED MICROSPORES"/>
    <property type="match status" value="1"/>
</dbReference>